<dbReference type="HOGENOM" id="CLU_394529_0_0_1"/>
<protein>
    <submittedName>
        <fullName evidence="2">Uncharacterized protein</fullName>
    </submittedName>
</protein>
<keyword evidence="3" id="KW-1185">Reference proteome</keyword>
<proteinExistence type="predicted"/>
<organism evidence="3">
    <name type="scientific">Selaginella moellendorffii</name>
    <name type="common">Spikemoss</name>
    <dbReference type="NCBI Taxonomy" id="88036"/>
    <lineage>
        <taxon>Eukaryota</taxon>
        <taxon>Viridiplantae</taxon>
        <taxon>Streptophyta</taxon>
        <taxon>Embryophyta</taxon>
        <taxon>Tracheophyta</taxon>
        <taxon>Lycopodiopsida</taxon>
        <taxon>Selaginellales</taxon>
        <taxon>Selaginellaceae</taxon>
        <taxon>Selaginella</taxon>
    </lineage>
</organism>
<dbReference type="InParanoid" id="D8SAR8"/>
<accession>D8SAR8</accession>
<dbReference type="Gramene" id="EFJ18644">
    <property type="protein sequence ID" value="EFJ18644"/>
    <property type="gene ID" value="SELMODRAFT_419856"/>
</dbReference>
<sequence>MEWAERAHPGDSLVPASANPSRPPRQPGKLLYTAFANLGFVASAGSSSFIVSPFAPGTTRMEAVTSTARDSWDEIWRRKSAAFDRALDQHPGTKYLVGKMFFVVDGNHRLLAWMKCIQDRFSGDLERHIEVPVVMIAARDEKELLKLKSACHKLNELSQFAFQAHTLVHEIEYLRFLGLMTIDQVHALYGREWMEDVRRKLQRGRKETWYTMPFDFIHTAWARHLNELMIQNESSLESKIESFMRHKVYIDQTIKHGEELLASWKHYLYSAATGVSFAEYVRESLELLGDGWLPENSSSSSKNQPGQPFFAKRAVYRYLTNSGDAPAYSEAVLEQLLAGSQQNSGMYESGFDFGSPGEKVLCPWYLELPAKRPKTDFEAKIYQRFHPDSTGSSRIRKQKKCRPKSRDLGTGLEVNKRTQAFIHFSKTSHRMVHPSSRENPLAKFTVLIGDYMKLLEAHSFESRAFRRWIGDLRGGNDPILASYFMLFDGLHCNLVDFVFFDMPDGLPWIDGRISPWNVLTSEHISKAMEVANELLTDSGTVLFILPPSSTWAGELATVAKSFRFAEFATGCLVNNIGIETLQGDGHKLKPVIKVEQDFYSQRNCGKDMETKKLELAKIEHRVLRTKKSKLMKLLDIAELRRSSLLLMIQNERSLESKVKGVRLRLYCPQRGCYGPTVSLSLTRFFAIKIAIMTNNYYMI</sequence>
<evidence type="ECO:0000313" key="2">
    <source>
        <dbReference type="EMBL" id="EFJ18644.1"/>
    </source>
</evidence>
<feature type="region of interest" description="Disordered" evidence="1">
    <location>
        <begin position="1"/>
        <end position="24"/>
    </location>
</feature>
<reference evidence="2 3" key="1">
    <citation type="journal article" date="2011" name="Science">
        <title>The Selaginella genome identifies genetic changes associated with the evolution of vascular plants.</title>
        <authorList>
            <person name="Banks J.A."/>
            <person name="Nishiyama T."/>
            <person name="Hasebe M."/>
            <person name="Bowman J.L."/>
            <person name="Gribskov M."/>
            <person name="dePamphilis C."/>
            <person name="Albert V.A."/>
            <person name="Aono N."/>
            <person name="Aoyama T."/>
            <person name="Ambrose B.A."/>
            <person name="Ashton N.W."/>
            <person name="Axtell M.J."/>
            <person name="Barker E."/>
            <person name="Barker M.S."/>
            <person name="Bennetzen J.L."/>
            <person name="Bonawitz N.D."/>
            <person name="Chapple C."/>
            <person name="Cheng C."/>
            <person name="Correa L.G."/>
            <person name="Dacre M."/>
            <person name="DeBarry J."/>
            <person name="Dreyer I."/>
            <person name="Elias M."/>
            <person name="Engstrom E.M."/>
            <person name="Estelle M."/>
            <person name="Feng L."/>
            <person name="Finet C."/>
            <person name="Floyd S.K."/>
            <person name="Frommer W.B."/>
            <person name="Fujita T."/>
            <person name="Gramzow L."/>
            <person name="Gutensohn M."/>
            <person name="Harholt J."/>
            <person name="Hattori M."/>
            <person name="Heyl A."/>
            <person name="Hirai T."/>
            <person name="Hiwatashi Y."/>
            <person name="Ishikawa M."/>
            <person name="Iwata M."/>
            <person name="Karol K.G."/>
            <person name="Koehler B."/>
            <person name="Kolukisaoglu U."/>
            <person name="Kubo M."/>
            <person name="Kurata T."/>
            <person name="Lalonde S."/>
            <person name="Li K."/>
            <person name="Li Y."/>
            <person name="Litt A."/>
            <person name="Lyons E."/>
            <person name="Manning G."/>
            <person name="Maruyama T."/>
            <person name="Michael T.P."/>
            <person name="Mikami K."/>
            <person name="Miyazaki S."/>
            <person name="Morinaga S."/>
            <person name="Murata T."/>
            <person name="Mueller-Roeber B."/>
            <person name="Nelson D.R."/>
            <person name="Obara M."/>
            <person name="Oguri Y."/>
            <person name="Olmstead R.G."/>
            <person name="Onodera N."/>
            <person name="Petersen B.L."/>
            <person name="Pils B."/>
            <person name="Prigge M."/>
            <person name="Rensing S.A."/>
            <person name="Riano-Pachon D.M."/>
            <person name="Roberts A.W."/>
            <person name="Sato Y."/>
            <person name="Scheller H.V."/>
            <person name="Schulz B."/>
            <person name="Schulz C."/>
            <person name="Shakirov E.V."/>
            <person name="Shibagaki N."/>
            <person name="Shinohara N."/>
            <person name="Shippen D.E."/>
            <person name="Soerensen I."/>
            <person name="Sotooka R."/>
            <person name="Sugimoto N."/>
            <person name="Sugita M."/>
            <person name="Sumikawa N."/>
            <person name="Tanurdzic M."/>
            <person name="Theissen G."/>
            <person name="Ulvskov P."/>
            <person name="Wakazuki S."/>
            <person name="Weng J.K."/>
            <person name="Willats W.W."/>
            <person name="Wipf D."/>
            <person name="Wolf P.G."/>
            <person name="Yang L."/>
            <person name="Zimmer A.D."/>
            <person name="Zhu Q."/>
            <person name="Mitros T."/>
            <person name="Hellsten U."/>
            <person name="Loque D."/>
            <person name="Otillar R."/>
            <person name="Salamov A."/>
            <person name="Schmutz J."/>
            <person name="Shapiro H."/>
            <person name="Lindquist E."/>
            <person name="Lucas S."/>
            <person name="Rokhsar D."/>
            <person name="Grigoriev I.V."/>
        </authorList>
    </citation>
    <scope>NUCLEOTIDE SEQUENCE [LARGE SCALE GENOMIC DNA]</scope>
</reference>
<feature type="region of interest" description="Disordered" evidence="1">
    <location>
        <begin position="388"/>
        <end position="409"/>
    </location>
</feature>
<name>D8SAR8_SELML</name>
<dbReference type="Proteomes" id="UP000001514">
    <property type="component" value="Unassembled WGS sequence"/>
</dbReference>
<feature type="compositionally biased region" description="Basic residues" evidence="1">
    <location>
        <begin position="394"/>
        <end position="403"/>
    </location>
</feature>
<dbReference type="KEGG" id="smo:SELMODRAFT_419856"/>
<evidence type="ECO:0000313" key="3">
    <source>
        <dbReference type="Proteomes" id="UP000001514"/>
    </source>
</evidence>
<dbReference type="EMBL" id="GL377609">
    <property type="protein sequence ID" value="EFJ18644.1"/>
    <property type="molecule type" value="Genomic_DNA"/>
</dbReference>
<dbReference type="AlphaFoldDB" id="D8SAR8"/>
<gene>
    <name evidence="2" type="ORF">SELMODRAFT_419856</name>
</gene>
<evidence type="ECO:0000256" key="1">
    <source>
        <dbReference type="SAM" id="MobiDB-lite"/>
    </source>
</evidence>